<dbReference type="InterPro" id="IPR016132">
    <property type="entry name" value="Phyto_chromo_attachment"/>
</dbReference>
<dbReference type="EMBL" id="BIMW01000036">
    <property type="protein sequence ID" value="GCE92753.1"/>
    <property type="molecule type" value="Genomic_DNA"/>
</dbReference>
<evidence type="ECO:0000313" key="3">
    <source>
        <dbReference type="Proteomes" id="UP000326169"/>
    </source>
</evidence>
<dbReference type="Proteomes" id="UP000326169">
    <property type="component" value="Unassembled WGS sequence"/>
</dbReference>
<reference evidence="2 3" key="1">
    <citation type="journal article" date="2019" name="J Genomics">
        <title>The Draft Genome of a Hydrogen-producing Cyanobacterium, Arthrospira platensis NIES-46.</title>
        <authorList>
            <person name="Suzuki S."/>
            <person name="Yamaguchi H."/>
            <person name="Kawachi M."/>
        </authorList>
    </citation>
    <scope>NUCLEOTIDE SEQUENCE [LARGE SCALE GENOMIC DNA]</scope>
    <source>
        <strain evidence="2 3">NIES-46</strain>
    </source>
</reference>
<sequence length="81" mass="9392">MRQVLIGHRVIIYKFEDDLSGSVIAESIMAGGRSVLHSQANDPCVTREWIEPYRQGRVRVVRDIYDESMKKECHHPLLIEL</sequence>
<proteinExistence type="predicted"/>
<dbReference type="PROSITE" id="PS50046">
    <property type="entry name" value="PHYTOCHROME_2"/>
    <property type="match status" value="1"/>
</dbReference>
<comment type="caution">
    <text evidence="2">The sequence shown here is derived from an EMBL/GenBank/DDBJ whole genome shotgun (WGS) entry which is preliminary data.</text>
</comment>
<organism evidence="2 3">
    <name type="scientific">Limnospira platensis NIES-46</name>
    <dbReference type="NCBI Taxonomy" id="1236695"/>
    <lineage>
        <taxon>Bacteria</taxon>
        <taxon>Bacillati</taxon>
        <taxon>Cyanobacteriota</taxon>
        <taxon>Cyanophyceae</taxon>
        <taxon>Oscillatoriophycideae</taxon>
        <taxon>Oscillatoriales</taxon>
        <taxon>Sirenicapillariaceae</taxon>
        <taxon>Limnospira</taxon>
    </lineage>
</organism>
<keyword evidence="3" id="KW-1185">Reference proteome</keyword>
<protein>
    <recommendedName>
        <fullName evidence="1">Phytochrome chromophore attachment site domain-containing protein</fullName>
    </recommendedName>
</protein>
<accession>A0A5M3SZR6</accession>
<feature type="domain" description="Phytochrome chromophore attachment site" evidence="1">
    <location>
        <begin position="1"/>
        <end position="47"/>
    </location>
</feature>
<evidence type="ECO:0000313" key="2">
    <source>
        <dbReference type="EMBL" id="GCE92753.1"/>
    </source>
</evidence>
<name>A0A5M3SZR6_LIMPL</name>
<dbReference type="InterPro" id="IPR029016">
    <property type="entry name" value="GAF-like_dom_sf"/>
</dbReference>
<dbReference type="SUPFAM" id="SSF55781">
    <property type="entry name" value="GAF domain-like"/>
    <property type="match status" value="1"/>
</dbReference>
<evidence type="ECO:0000259" key="1">
    <source>
        <dbReference type="PROSITE" id="PS50046"/>
    </source>
</evidence>
<gene>
    <name evidence="2" type="ORF">NIES46_07940</name>
</gene>
<dbReference type="Gene3D" id="3.30.450.40">
    <property type="match status" value="1"/>
</dbReference>